<comment type="caution">
    <text evidence="1">The sequence shown here is derived from an EMBL/GenBank/DDBJ whole genome shotgun (WGS) entry which is preliminary data.</text>
</comment>
<dbReference type="AlphaFoldDB" id="A0A7J6PNR0"/>
<name>A0A7J6PNR0_PEROL</name>
<dbReference type="EMBL" id="JABANP010000004">
    <property type="protein sequence ID" value="KAF4697230.1"/>
    <property type="molecule type" value="Genomic_DNA"/>
</dbReference>
<evidence type="ECO:0000313" key="2">
    <source>
        <dbReference type="Proteomes" id="UP000541610"/>
    </source>
</evidence>
<evidence type="ECO:0000313" key="1">
    <source>
        <dbReference type="EMBL" id="KAF4697230.1"/>
    </source>
</evidence>
<protein>
    <submittedName>
        <fullName evidence="1">Uncharacterized protein</fullName>
    </submittedName>
</protein>
<sequence length="67" mass="7746">MGALLDSRPVVENMKRQVAQFPQGAETLTRIQPFPSMALNQIHCRIAKNRLLLEHIIRILCLSRHDR</sequence>
<organism evidence="1 2">
    <name type="scientific">Perkinsus olseni</name>
    <name type="common">Perkinsus atlanticus</name>
    <dbReference type="NCBI Taxonomy" id="32597"/>
    <lineage>
        <taxon>Eukaryota</taxon>
        <taxon>Sar</taxon>
        <taxon>Alveolata</taxon>
        <taxon>Perkinsozoa</taxon>
        <taxon>Perkinsea</taxon>
        <taxon>Perkinsida</taxon>
        <taxon>Perkinsidae</taxon>
        <taxon>Perkinsus</taxon>
    </lineage>
</organism>
<accession>A0A7J6PNR0</accession>
<dbReference type="Proteomes" id="UP000541610">
    <property type="component" value="Unassembled WGS sequence"/>
</dbReference>
<gene>
    <name evidence="1" type="ORF">FOZ60_009856</name>
</gene>
<proteinExistence type="predicted"/>
<reference evidence="1 2" key="1">
    <citation type="submission" date="2020-04" db="EMBL/GenBank/DDBJ databases">
        <title>Perkinsus olseni comparative genomics.</title>
        <authorList>
            <person name="Bogema D.R."/>
        </authorList>
    </citation>
    <scope>NUCLEOTIDE SEQUENCE [LARGE SCALE GENOMIC DNA]</scope>
    <source>
        <strain evidence="1">00978-12</strain>
    </source>
</reference>